<feature type="transmembrane region" description="Helical" evidence="5">
    <location>
        <begin position="188"/>
        <end position="205"/>
    </location>
</feature>
<feature type="transmembrane region" description="Helical" evidence="5">
    <location>
        <begin position="35"/>
        <end position="55"/>
    </location>
</feature>
<evidence type="ECO:0000256" key="3">
    <source>
        <dbReference type="ARBA" id="ARBA00022989"/>
    </source>
</evidence>
<accession>A0A1B1T9N9</accession>
<protein>
    <submittedName>
        <fullName evidence="6">Uncharacterized protein</fullName>
    </submittedName>
</protein>
<keyword evidence="2 5" id="KW-0812">Transmembrane</keyword>
<dbReference type="GO" id="GO:0016020">
    <property type="term" value="C:membrane"/>
    <property type="evidence" value="ECO:0007669"/>
    <property type="project" value="UniProtKB-SubCell"/>
</dbReference>
<dbReference type="Gene3D" id="1.20.1080.10">
    <property type="entry name" value="Glycerol uptake facilitator protein"/>
    <property type="match status" value="1"/>
</dbReference>
<feature type="transmembrane region" description="Helical" evidence="5">
    <location>
        <begin position="225"/>
        <end position="243"/>
    </location>
</feature>
<reference evidence="6" key="2">
    <citation type="journal article" date="2015" name="ISME J.">
        <title>A new class of marine Euryarchaeota group II from the Mediterranean deep chlorophyll maximum.</title>
        <authorList>
            <person name="Martin-Cuadrado A.B."/>
            <person name="Garcia-Heredia I."/>
            <person name="Molto A.G."/>
            <person name="Lopez-Ubeda R."/>
            <person name="Kimes N."/>
            <person name="Lopez-Garcia P."/>
            <person name="Moreira D."/>
            <person name="Rodriguez-Valera F."/>
        </authorList>
    </citation>
    <scope>NUCLEOTIDE SEQUENCE</scope>
</reference>
<evidence type="ECO:0000256" key="5">
    <source>
        <dbReference type="SAM" id="Phobius"/>
    </source>
</evidence>
<proteinExistence type="predicted"/>
<dbReference type="AlphaFoldDB" id="A0A1B1T9N9"/>
<evidence type="ECO:0000256" key="2">
    <source>
        <dbReference type="ARBA" id="ARBA00022692"/>
    </source>
</evidence>
<reference evidence="6" key="1">
    <citation type="submission" date="2014-11" db="EMBL/GenBank/DDBJ databases">
        <authorList>
            <person name="Zhu J."/>
            <person name="Qi W."/>
            <person name="Song R."/>
        </authorList>
    </citation>
    <scope>NUCLEOTIDE SEQUENCE</scope>
</reference>
<dbReference type="EMBL" id="KP211809">
    <property type="protein sequence ID" value="ANV78998.1"/>
    <property type="molecule type" value="Genomic_DNA"/>
</dbReference>
<feature type="transmembrane region" description="Helical" evidence="5">
    <location>
        <begin position="160"/>
        <end position="181"/>
    </location>
</feature>
<dbReference type="InterPro" id="IPR023271">
    <property type="entry name" value="Aquaporin-like"/>
</dbReference>
<sequence>MLFYDPSLLYSLRITRKHLQGVGGNNKMAMDTKDMMNEMGAAFAVTWLVMGYTVWTGDPMVSETELVGIGMSGLMGVAALGVAWMAFAGAHILPPVTFMHMMTGELDDTDAWMANGLKLAMQIVGGLLALLMMAELNDNGVTYAESMTNPTTGEVEAMEAWAFDAMTMLGGIAAGAVLWCIHSRTDNPWATAIGVIAMGSYIGASGSTDMASMLANEMGDLIPTLLDYVVTGLSVGLGALLATKIDEAMA</sequence>
<comment type="subcellular location">
    <subcellularLocation>
        <location evidence="1">Membrane</location>
        <topology evidence="1">Multi-pass membrane protein</topology>
    </subcellularLocation>
</comment>
<evidence type="ECO:0000313" key="6">
    <source>
        <dbReference type="EMBL" id="ANV78998.1"/>
    </source>
</evidence>
<keyword evidence="4 5" id="KW-0472">Membrane</keyword>
<feature type="transmembrane region" description="Helical" evidence="5">
    <location>
        <begin position="111"/>
        <end position="134"/>
    </location>
</feature>
<evidence type="ECO:0000256" key="1">
    <source>
        <dbReference type="ARBA" id="ARBA00004141"/>
    </source>
</evidence>
<feature type="transmembrane region" description="Helical" evidence="5">
    <location>
        <begin position="67"/>
        <end position="90"/>
    </location>
</feature>
<organism evidence="6">
    <name type="scientific">uncultured Poseidoniia archaeon</name>
    <dbReference type="NCBI Taxonomy" id="1697135"/>
    <lineage>
        <taxon>Archaea</taxon>
        <taxon>Methanobacteriati</taxon>
        <taxon>Thermoplasmatota</taxon>
        <taxon>Candidatus Poseidoniia</taxon>
        <taxon>environmental samples</taxon>
    </lineage>
</organism>
<name>A0A1B1T9N9_9ARCH</name>
<keyword evidence="3 5" id="KW-1133">Transmembrane helix</keyword>
<evidence type="ECO:0000256" key="4">
    <source>
        <dbReference type="ARBA" id="ARBA00023136"/>
    </source>
</evidence>